<dbReference type="KEGG" id="mdi:METDI0780"/>
<reference evidence="2" key="1">
    <citation type="journal article" date="2009" name="PLoS ONE">
        <title>Methylobacterium genome sequences: a reference blueprint to investigate microbial metabolism of C1 compounds from natural and industrial sources.</title>
        <authorList>
            <person name="Vuilleumier S."/>
            <person name="Chistoserdova L."/>
            <person name="Lee M.-C."/>
            <person name="Bringel F."/>
            <person name="Lajus A."/>
            <person name="Zhou Y."/>
            <person name="Gourion B."/>
            <person name="Barbe V."/>
            <person name="Chang J."/>
            <person name="Cruveiller S."/>
            <person name="Dossat C."/>
            <person name="Gillett W."/>
            <person name="Gruffaz C."/>
            <person name="Haugen E."/>
            <person name="Hourcade E."/>
            <person name="Levy R."/>
            <person name="Mangenot S."/>
            <person name="Muller E."/>
            <person name="Nadalig T."/>
            <person name="Pagni M."/>
            <person name="Penny C."/>
            <person name="Peyraud R."/>
            <person name="Robinson D.G."/>
            <person name="Roche D."/>
            <person name="Rouy Z."/>
            <person name="Saenampechek C."/>
            <person name="Salvignol G."/>
            <person name="Vallenet D."/>
            <person name="Wu Z."/>
            <person name="Marx C.J."/>
            <person name="Vorholt J.A."/>
            <person name="Olson M.V."/>
            <person name="Kaul R."/>
            <person name="Weissenbach J."/>
            <person name="Medigue C."/>
            <person name="Lidstrom M.E."/>
        </authorList>
    </citation>
    <scope>NUCLEOTIDE SEQUENCE [LARGE SCALE GENOMIC DNA]</scope>
    <source>
        <strain evidence="2">DSM 6343 / CIP 106787 / DM4</strain>
    </source>
</reference>
<dbReference type="RefSeq" id="WP_015821180.1">
    <property type="nucleotide sequence ID" value="NC_012988.1"/>
</dbReference>
<protein>
    <submittedName>
        <fullName evidence="1">Uncharacterized protein</fullName>
    </submittedName>
</protein>
<evidence type="ECO:0000313" key="1">
    <source>
        <dbReference type="EMBL" id="CAX22416.1"/>
    </source>
</evidence>
<dbReference type="EMBL" id="FP103042">
    <property type="protein sequence ID" value="CAX22416.1"/>
    <property type="molecule type" value="Genomic_DNA"/>
</dbReference>
<dbReference type="AlphaFoldDB" id="C7CBP5"/>
<name>C7CBP5_METED</name>
<proteinExistence type="predicted"/>
<evidence type="ECO:0000313" key="2">
    <source>
        <dbReference type="Proteomes" id="UP000008070"/>
    </source>
</evidence>
<accession>C7CBP5</accession>
<dbReference type="Proteomes" id="UP000008070">
    <property type="component" value="Chromosome"/>
</dbReference>
<gene>
    <name evidence="1" type="ORF">METD_I0780</name>
</gene>
<dbReference type="HOGENOM" id="CLU_2753202_0_0_5"/>
<dbReference type="GeneID" id="72988072"/>
<organism evidence="1 2">
    <name type="scientific">Methylorubrum extorquens (strain DSM 6343 / CIP 106787 / DM4)</name>
    <name type="common">Methylobacterium extorquens</name>
    <dbReference type="NCBI Taxonomy" id="661410"/>
    <lineage>
        <taxon>Bacteria</taxon>
        <taxon>Pseudomonadati</taxon>
        <taxon>Pseudomonadota</taxon>
        <taxon>Alphaproteobacteria</taxon>
        <taxon>Hyphomicrobiales</taxon>
        <taxon>Methylobacteriaceae</taxon>
        <taxon>Methylorubrum</taxon>
    </lineage>
</organism>
<sequence>MPLAERLRQILPFAVAVYLAGSVAQLHATQPAFSVPRGFSIESVASGIKWHMLEIAKNEQSEMAFGSPGN</sequence>